<comment type="caution">
    <text evidence="2">The sequence shown here is derived from an EMBL/GenBank/DDBJ whole genome shotgun (WGS) entry which is preliminary data.</text>
</comment>
<feature type="domain" description="F-box" evidence="1">
    <location>
        <begin position="15"/>
        <end position="63"/>
    </location>
</feature>
<protein>
    <recommendedName>
        <fullName evidence="1">F-box domain-containing protein</fullName>
    </recommendedName>
</protein>
<dbReference type="InterPro" id="IPR001810">
    <property type="entry name" value="F-box_dom"/>
</dbReference>
<sequence>MSANSSLVPSAVEMKVTLLDLPSEILTRILLYLPFTSVVTCTEVNRRLRSLVSSTELQYYIHLGMAGLVNNPHCGISYPERLDQLLTRERRWEELDFDFDKTIDVAFTNQNNMIKLSGGVFSVVNARRDFHYMQLPSGPDQEIEWKWAHLEQVIIMTTCAFEYDLSAIVTARSQTVATNPGQFPARYEVQLHLLQILTGGPHPEARQGVISFETLYELIDLRASIIISGDDAVLVLWEGQPRGTHEPDDQVYVYNWKTGELKMQFSAPRGSYGWTLFLTTDIFLLPNRRTGELEYWRIPQNISEPVPHQPFFALSLPPLRPNKTFSSIYCRARPNPSKGPRNTSKPFYLDPHHAVATFHVTIRPDDNPWFRPSFIFFVHRSSLIGYLHTFSGFISPNDRPIPVPYSDWGPDTCRWLTVGLSGWAGTAYGQRYITQSTNAERDGSPLTLFNFNQINVARVLGAGGHGLRAKVQSGVTIGNVGKNEIYTSVGQEKAQDCTGERLSEDIGEEKRHNAKAGEEGDPSFSELRLNENIVIRSRDPLEDPEHCFEDVVYSSLPYTVCKSTEKYSFRGLLLDEERILGLSVGPWADIKGVHVFHCG</sequence>
<gene>
    <name evidence="2" type="ORF">P691DRAFT_710364</name>
</gene>
<dbReference type="Proteomes" id="UP000807342">
    <property type="component" value="Unassembled WGS sequence"/>
</dbReference>
<proteinExistence type="predicted"/>
<dbReference type="SMART" id="SM00256">
    <property type="entry name" value="FBOX"/>
    <property type="match status" value="1"/>
</dbReference>
<organism evidence="2 3">
    <name type="scientific">Macrolepiota fuliginosa MF-IS2</name>
    <dbReference type="NCBI Taxonomy" id="1400762"/>
    <lineage>
        <taxon>Eukaryota</taxon>
        <taxon>Fungi</taxon>
        <taxon>Dikarya</taxon>
        <taxon>Basidiomycota</taxon>
        <taxon>Agaricomycotina</taxon>
        <taxon>Agaricomycetes</taxon>
        <taxon>Agaricomycetidae</taxon>
        <taxon>Agaricales</taxon>
        <taxon>Agaricineae</taxon>
        <taxon>Agaricaceae</taxon>
        <taxon>Macrolepiota</taxon>
    </lineage>
</organism>
<evidence type="ECO:0000259" key="1">
    <source>
        <dbReference type="PROSITE" id="PS50181"/>
    </source>
</evidence>
<reference evidence="2" key="1">
    <citation type="submission" date="2020-11" db="EMBL/GenBank/DDBJ databases">
        <authorList>
            <consortium name="DOE Joint Genome Institute"/>
            <person name="Ahrendt S."/>
            <person name="Riley R."/>
            <person name="Andreopoulos W."/>
            <person name="Labutti K."/>
            <person name="Pangilinan J."/>
            <person name="Ruiz-Duenas F.J."/>
            <person name="Barrasa J.M."/>
            <person name="Sanchez-Garcia M."/>
            <person name="Camarero S."/>
            <person name="Miyauchi S."/>
            <person name="Serrano A."/>
            <person name="Linde D."/>
            <person name="Babiker R."/>
            <person name="Drula E."/>
            <person name="Ayuso-Fernandez I."/>
            <person name="Pacheco R."/>
            <person name="Padilla G."/>
            <person name="Ferreira P."/>
            <person name="Barriuso J."/>
            <person name="Kellner H."/>
            <person name="Castanera R."/>
            <person name="Alfaro M."/>
            <person name="Ramirez L."/>
            <person name="Pisabarro A.G."/>
            <person name="Kuo A."/>
            <person name="Tritt A."/>
            <person name="Lipzen A."/>
            <person name="He G."/>
            <person name="Yan M."/>
            <person name="Ng V."/>
            <person name="Cullen D."/>
            <person name="Martin F."/>
            <person name="Rosso M.-N."/>
            <person name="Henrissat B."/>
            <person name="Hibbett D."/>
            <person name="Martinez A.T."/>
            <person name="Grigoriev I.V."/>
        </authorList>
    </citation>
    <scope>NUCLEOTIDE SEQUENCE</scope>
    <source>
        <strain evidence="2">MF-IS2</strain>
    </source>
</reference>
<name>A0A9P6C193_9AGAR</name>
<dbReference type="SUPFAM" id="SSF81383">
    <property type="entry name" value="F-box domain"/>
    <property type="match status" value="1"/>
</dbReference>
<keyword evidence="3" id="KW-1185">Reference proteome</keyword>
<dbReference type="PROSITE" id="PS50181">
    <property type="entry name" value="FBOX"/>
    <property type="match status" value="1"/>
</dbReference>
<dbReference type="EMBL" id="MU151303">
    <property type="protein sequence ID" value="KAF9445405.1"/>
    <property type="molecule type" value="Genomic_DNA"/>
</dbReference>
<dbReference type="AlphaFoldDB" id="A0A9P6C193"/>
<accession>A0A9P6C193</accession>
<dbReference type="OrthoDB" id="2751409at2759"/>
<evidence type="ECO:0000313" key="2">
    <source>
        <dbReference type="EMBL" id="KAF9445405.1"/>
    </source>
</evidence>
<dbReference type="CDD" id="cd09917">
    <property type="entry name" value="F-box_SF"/>
    <property type="match status" value="1"/>
</dbReference>
<dbReference type="Gene3D" id="1.20.1280.50">
    <property type="match status" value="1"/>
</dbReference>
<dbReference type="InterPro" id="IPR036047">
    <property type="entry name" value="F-box-like_dom_sf"/>
</dbReference>
<evidence type="ECO:0000313" key="3">
    <source>
        <dbReference type="Proteomes" id="UP000807342"/>
    </source>
</evidence>
<dbReference type="Pfam" id="PF00646">
    <property type="entry name" value="F-box"/>
    <property type="match status" value="1"/>
</dbReference>